<comment type="caution">
    <text evidence="1">The sequence shown here is derived from an EMBL/GenBank/DDBJ whole genome shotgun (WGS) entry which is preliminary data.</text>
</comment>
<gene>
    <name evidence="1" type="ORF">HPB47_009443</name>
</gene>
<dbReference type="Proteomes" id="UP000805193">
    <property type="component" value="Unassembled WGS sequence"/>
</dbReference>
<keyword evidence="2" id="KW-1185">Reference proteome</keyword>
<reference evidence="1 2" key="1">
    <citation type="journal article" date="2020" name="Cell">
        <title>Large-Scale Comparative Analyses of Tick Genomes Elucidate Their Genetic Diversity and Vector Capacities.</title>
        <authorList>
            <consortium name="Tick Genome and Microbiome Consortium (TIGMIC)"/>
            <person name="Jia N."/>
            <person name="Wang J."/>
            <person name="Shi W."/>
            <person name="Du L."/>
            <person name="Sun Y."/>
            <person name="Zhan W."/>
            <person name="Jiang J.F."/>
            <person name="Wang Q."/>
            <person name="Zhang B."/>
            <person name="Ji P."/>
            <person name="Bell-Sakyi L."/>
            <person name="Cui X.M."/>
            <person name="Yuan T.T."/>
            <person name="Jiang B.G."/>
            <person name="Yang W.F."/>
            <person name="Lam T.T."/>
            <person name="Chang Q.C."/>
            <person name="Ding S.J."/>
            <person name="Wang X.J."/>
            <person name="Zhu J.G."/>
            <person name="Ruan X.D."/>
            <person name="Zhao L."/>
            <person name="Wei J.T."/>
            <person name="Ye R.Z."/>
            <person name="Que T.C."/>
            <person name="Du C.H."/>
            <person name="Zhou Y.H."/>
            <person name="Cheng J.X."/>
            <person name="Dai P.F."/>
            <person name="Guo W.B."/>
            <person name="Han X.H."/>
            <person name="Huang E.J."/>
            <person name="Li L.F."/>
            <person name="Wei W."/>
            <person name="Gao Y.C."/>
            <person name="Liu J.Z."/>
            <person name="Shao H.Z."/>
            <person name="Wang X."/>
            <person name="Wang C.C."/>
            <person name="Yang T.C."/>
            <person name="Huo Q.B."/>
            <person name="Li W."/>
            <person name="Chen H.Y."/>
            <person name="Chen S.E."/>
            <person name="Zhou L.G."/>
            <person name="Ni X.B."/>
            <person name="Tian J.H."/>
            <person name="Sheng Y."/>
            <person name="Liu T."/>
            <person name="Pan Y.S."/>
            <person name="Xia L.Y."/>
            <person name="Li J."/>
            <person name="Zhao F."/>
            <person name="Cao W.C."/>
        </authorList>
    </citation>
    <scope>NUCLEOTIDE SEQUENCE [LARGE SCALE GENOMIC DNA]</scope>
    <source>
        <strain evidence="1">Iper-2018</strain>
    </source>
</reference>
<evidence type="ECO:0000313" key="1">
    <source>
        <dbReference type="EMBL" id="KAG0413401.1"/>
    </source>
</evidence>
<proteinExistence type="predicted"/>
<accession>A0AC60P264</accession>
<organism evidence="1 2">
    <name type="scientific">Ixodes persulcatus</name>
    <name type="common">Taiga tick</name>
    <dbReference type="NCBI Taxonomy" id="34615"/>
    <lineage>
        <taxon>Eukaryota</taxon>
        <taxon>Metazoa</taxon>
        <taxon>Ecdysozoa</taxon>
        <taxon>Arthropoda</taxon>
        <taxon>Chelicerata</taxon>
        <taxon>Arachnida</taxon>
        <taxon>Acari</taxon>
        <taxon>Parasitiformes</taxon>
        <taxon>Ixodida</taxon>
        <taxon>Ixodoidea</taxon>
        <taxon>Ixodidae</taxon>
        <taxon>Ixodinae</taxon>
        <taxon>Ixodes</taxon>
    </lineage>
</organism>
<protein>
    <submittedName>
        <fullName evidence="1">Uncharacterized protein</fullName>
    </submittedName>
</protein>
<evidence type="ECO:0000313" key="2">
    <source>
        <dbReference type="Proteomes" id="UP000805193"/>
    </source>
</evidence>
<sequence>MWIGSAYKQRAPKDNAPAPVQADLSGPARYGSTSTNAPPPASRFWFGNDESVLERLRQAREHYQEQDPQTVASAVLNYCLGTIVFTIIVLATFLIPAASLLIGALTIKKCPHEPMIPVVLVVGGALALLSSVANIIVRSGRLYPSESDPEANERKFLILGTATGVLNLFMFAVFILGCVVVYGSLWPSKDLNSTGYCSPMAFYFAFWFHNAVFIFIGFLLFIGLLGMICEILSLCNRRSMYRFKSSKYKNATPKVPKKGEGWVLDVSVGAPQSFGNHIKASALYKAFSVDNRGGGSLGILPLDEVGKKSKNLPLLHAHSDFVTDFDFCPYDDGLLATCSHDATIKIWRMPEGALLGNNTPQNPEVVLHPGKSRIENLAFNPAVDCVLASATDDTLQIWDLVSQQEPSSNLKHEELIQSLSWRGDGNQLVSSGRDKKLRVWDPRLSTNVLEAPSHSNNRDSRVVWLGNTEYILSTGLGSAREREVTLRDVRKFNVSLSSSSGDSAMGVYIPLYDPDTNMLFLAAKGDITVHFWEVTFKEPFLSEASKYMGEVQTKGAGLVPKRALKVMDGEVNRVLILGQDCIVPIPYQVPRKTYRDFHADIFPDTTIASPAIAVSDWMAKKPAKAISKVSLDPEKRPKEGLTRTGHKLGTGPAPGALADDSAGRQIRIVPTDFSVKEAREDAKPRPFPSEKPLPAPKPAPRTKVSCPRWDDPPSSGGSSTNGTASENGDASSAMPPPSKVAPRPRPSVTSGTGGMGSPAAAPRVAANVRRQSSRNEGRGFKVRVSKFRHLNGAVGSRDTQITNLPPLCKTIPGESEGFRANTERLALPLAISGGHVAILELSRRGRLQSGVVPSLICGTSVMDFAWDPFDNRRIAIACDDGRVRIWTIPESGLTESLTDPDFELKGHTEKVHFVKFHPTAAGVLATGSHDLTVFIWDLETRENRICLRGHTDQIFSLAWHPDGVTVATVCKDQKLRVYDPRQSEEPLGEGLGPTGTRGARVTWVLGGSHLVTTGFN</sequence>
<name>A0AC60P264_IXOPE</name>
<dbReference type="EMBL" id="JABSTQ010011264">
    <property type="protein sequence ID" value="KAG0413401.1"/>
    <property type="molecule type" value="Genomic_DNA"/>
</dbReference>
<feature type="non-terminal residue" evidence="1">
    <location>
        <position position="1016"/>
    </location>
</feature>